<keyword evidence="6" id="KW-0732">Signal</keyword>
<name>A0A9D1HJF7_9FIRM</name>
<proteinExistence type="predicted"/>
<dbReference type="SUPFAM" id="SSF56954">
    <property type="entry name" value="Outer membrane efflux proteins (OEP)"/>
    <property type="match status" value="1"/>
</dbReference>
<accession>A0A9D1HJF7</accession>
<dbReference type="PANTHER" id="PTHR30026:SF20">
    <property type="entry name" value="OUTER MEMBRANE PROTEIN TOLC"/>
    <property type="match status" value="1"/>
</dbReference>
<dbReference type="EMBL" id="DVMH01000017">
    <property type="protein sequence ID" value="HIU10132.1"/>
    <property type="molecule type" value="Genomic_DNA"/>
</dbReference>
<protein>
    <submittedName>
        <fullName evidence="7">TolC family protein</fullName>
    </submittedName>
</protein>
<evidence type="ECO:0000313" key="7">
    <source>
        <dbReference type="EMBL" id="HIU10132.1"/>
    </source>
</evidence>
<evidence type="ECO:0000256" key="1">
    <source>
        <dbReference type="ARBA" id="ARBA00004442"/>
    </source>
</evidence>
<dbReference type="GO" id="GO:0009279">
    <property type="term" value="C:cell outer membrane"/>
    <property type="evidence" value="ECO:0007669"/>
    <property type="project" value="UniProtKB-SubCell"/>
</dbReference>
<evidence type="ECO:0000256" key="5">
    <source>
        <dbReference type="ARBA" id="ARBA00023237"/>
    </source>
</evidence>
<comment type="caution">
    <text evidence="7">The sequence shown here is derived from an EMBL/GenBank/DDBJ whole genome shotgun (WGS) entry which is preliminary data.</text>
</comment>
<gene>
    <name evidence="7" type="ORF">IAB00_02655</name>
</gene>
<dbReference type="GO" id="GO:0015562">
    <property type="term" value="F:efflux transmembrane transporter activity"/>
    <property type="evidence" value="ECO:0007669"/>
    <property type="project" value="InterPro"/>
</dbReference>
<feature type="chain" id="PRO_5039278409" evidence="6">
    <location>
        <begin position="29"/>
        <end position="402"/>
    </location>
</feature>
<keyword evidence="4" id="KW-0472">Membrane</keyword>
<dbReference type="Proteomes" id="UP000824124">
    <property type="component" value="Unassembled WGS sequence"/>
</dbReference>
<dbReference type="GO" id="GO:1990281">
    <property type="term" value="C:efflux pump complex"/>
    <property type="evidence" value="ECO:0007669"/>
    <property type="project" value="TreeGrafter"/>
</dbReference>
<evidence type="ECO:0000313" key="8">
    <source>
        <dbReference type="Proteomes" id="UP000824124"/>
    </source>
</evidence>
<reference evidence="7" key="2">
    <citation type="journal article" date="2021" name="PeerJ">
        <title>Extensive microbial diversity within the chicken gut microbiome revealed by metagenomics and culture.</title>
        <authorList>
            <person name="Gilroy R."/>
            <person name="Ravi A."/>
            <person name="Getino M."/>
            <person name="Pursley I."/>
            <person name="Horton D.L."/>
            <person name="Alikhan N.F."/>
            <person name="Baker D."/>
            <person name="Gharbi K."/>
            <person name="Hall N."/>
            <person name="Watson M."/>
            <person name="Adriaenssens E.M."/>
            <person name="Foster-Nyarko E."/>
            <person name="Jarju S."/>
            <person name="Secka A."/>
            <person name="Antonio M."/>
            <person name="Oren A."/>
            <person name="Chaudhuri R.R."/>
            <person name="La Ragione R."/>
            <person name="Hildebrand F."/>
            <person name="Pallen M.J."/>
        </authorList>
    </citation>
    <scope>NUCLEOTIDE SEQUENCE</scope>
    <source>
        <strain evidence="7">2830</strain>
    </source>
</reference>
<evidence type="ECO:0000256" key="2">
    <source>
        <dbReference type="ARBA" id="ARBA00022452"/>
    </source>
</evidence>
<keyword evidence="3" id="KW-0812">Transmembrane</keyword>
<dbReference type="GO" id="GO:0015288">
    <property type="term" value="F:porin activity"/>
    <property type="evidence" value="ECO:0007669"/>
    <property type="project" value="TreeGrafter"/>
</dbReference>
<evidence type="ECO:0000256" key="6">
    <source>
        <dbReference type="SAM" id="SignalP"/>
    </source>
</evidence>
<dbReference type="PANTHER" id="PTHR30026">
    <property type="entry name" value="OUTER MEMBRANE PROTEIN TOLC"/>
    <property type="match status" value="1"/>
</dbReference>
<sequence length="402" mass="44114">MKRIKLKTACLSMALIVGMTAMPAPAYAKIVSELPEETTQQTASGEPAKPTGSAEVPAELAGEAAKISLDDAMNQAMENSSDVLKARNDLKSAEVAYEQAKHSSKKMQDAVEINLISKDQNYYSATVYGPEARQKAVQLYQNALAAQEAGCKLKVIQQYYTVLCDGQAEVAALYAYNKAQNQLKTVQSRYDQGMATKLELLQAQAQVNAQKAALDAARATTVQDKRSMNVLVGNEPNANWSPSTKLSYDPLLIDDVEAKARELMEIAPMVNVARITFEMAQLNFDNTVYVSPVFTYAGQTAELTYQTAKIDYDNAQDTYYISAKGMLENLSLARSQYEVYEESQKLLEEVYRLSQLQYANGLNTQADVQAAAADIVANDAKRLSALLQYNVLKTAVEQGLIQ</sequence>
<comment type="subcellular location">
    <subcellularLocation>
        <location evidence="1">Cell outer membrane</location>
    </subcellularLocation>
</comment>
<evidence type="ECO:0000256" key="3">
    <source>
        <dbReference type="ARBA" id="ARBA00022692"/>
    </source>
</evidence>
<feature type="signal peptide" evidence="6">
    <location>
        <begin position="1"/>
        <end position="28"/>
    </location>
</feature>
<dbReference type="Gene3D" id="1.20.1600.10">
    <property type="entry name" value="Outer membrane efflux proteins (OEP)"/>
    <property type="match status" value="2"/>
</dbReference>
<organism evidence="7 8">
    <name type="scientific">Candidatus Avidehalobacter gallistercoris</name>
    <dbReference type="NCBI Taxonomy" id="2840694"/>
    <lineage>
        <taxon>Bacteria</taxon>
        <taxon>Bacillati</taxon>
        <taxon>Bacillota</taxon>
        <taxon>Clostridia</taxon>
        <taxon>Eubacteriales</taxon>
        <taxon>Peptococcaceae</taxon>
        <taxon>Peptococcaceae incertae sedis</taxon>
        <taxon>Candidatus Avidehalobacter</taxon>
    </lineage>
</organism>
<keyword evidence="2" id="KW-1134">Transmembrane beta strand</keyword>
<dbReference type="InterPro" id="IPR051906">
    <property type="entry name" value="TolC-like"/>
</dbReference>
<evidence type="ECO:0000256" key="4">
    <source>
        <dbReference type="ARBA" id="ARBA00023136"/>
    </source>
</evidence>
<dbReference type="AlphaFoldDB" id="A0A9D1HJF7"/>
<keyword evidence="5" id="KW-0998">Cell outer membrane</keyword>
<reference evidence="7" key="1">
    <citation type="submission" date="2020-10" db="EMBL/GenBank/DDBJ databases">
        <authorList>
            <person name="Gilroy R."/>
        </authorList>
    </citation>
    <scope>NUCLEOTIDE SEQUENCE</scope>
    <source>
        <strain evidence="7">2830</strain>
    </source>
</reference>